<accession>A0A1F4UQL3</accession>
<dbReference type="Gene3D" id="3.40.50.150">
    <property type="entry name" value="Vaccinia Virus protein VP39"/>
    <property type="match status" value="1"/>
</dbReference>
<evidence type="ECO:0000313" key="2">
    <source>
        <dbReference type="EMBL" id="OGC47182.1"/>
    </source>
</evidence>
<dbReference type="AlphaFoldDB" id="A0A1F4UQL3"/>
<evidence type="ECO:0000313" key="3">
    <source>
        <dbReference type="Proteomes" id="UP000176608"/>
    </source>
</evidence>
<protein>
    <recommendedName>
        <fullName evidence="1">Methyltransferase type 11 domain-containing protein</fullName>
    </recommendedName>
</protein>
<dbReference type="InterPro" id="IPR013216">
    <property type="entry name" value="Methyltransf_11"/>
</dbReference>
<dbReference type="GO" id="GO:0008757">
    <property type="term" value="F:S-adenosylmethionine-dependent methyltransferase activity"/>
    <property type="evidence" value="ECO:0007669"/>
    <property type="project" value="InterPro"/>
</dbReference>
<gene>
    <name evidence="2" type="ORF">A2886_00865</name>
</gene>
<dbReference type="InterPro" id="IPR029063">
    <property type="entry name" value="SAM-dependent_MTases_sf"/>
</dbReference>
<organism evidence="2 3">
    <name type="scientific">candidate division WWE3 bacterium RIFCSPHIGHO2_01_FULL_42_13</name>
    <dbReference type="NCBI Taxonomy" id="1802617"/>
    <lineage>
        <taxon>Bacteria</taxon>
        <taxon>Katanobacteria</taxon>
    </lineage>
</organism>
<sequence>MVLKHNPKEVINGIPVFLEDQLSKHLQHQVDYFSKEKITETESYKLSPWQQSYVKRFTENFSNLDGKLVLDAGGGSGYMTIELAKLGVNVVCVDLTLRSLIRLKRIVEEFGLSDRVALMCCDVQKLPFNDKSFDYYISNAVLEHLPSDEKAIKEMERVCKDNAGAFIAVPLSLKYVNKLLIPLNIFHDKRIGHLRRYDEGILAKKLSNWNPKKIYYTGHFKKVIKTVVNMFLPIFDEQQIELEDTKLSNVKQGASNIIAVSERK</sequence>
<name>A0A1F4UQL3_UNCKA</name>
<feature type="domain" description="Methyltransferase type 11" evidence="1">
    <location>
        <begin position="70"/>
        <end position="162"/>
    </location>
</feature>
<dbReference type="STRING" id="1802617.A2886_00865"/>
<comment type="caution">
    <text evidence="2">The sequence shown here is derived from an EMBL/GenBank/DDBJ whole genome shotgun (WGS) entry which is preliminary data.</text>
</comment>
<dbReference type="Proteomes" id="UP000176608">
    <property type="component" value="Unassembled WGS sequence"/>
</dbReference>
<dbReference type="PANTHER" id="PTHR43591">
    <property type="entry name" value="METHYLTRANSFERASE"/>
    <property type="match status" value="1"/>
</dbReference>
<dbReference type="SUPFAM" id="SSF53335">
    <property type="entry name" value="S-adenosyl-L-methionine-dependent methyltransferases"/>
    <property type="match status" value="1"/>
</dbReference>
<dbReference type="EMBL" id="MEVA01000016">
    <property type="protein sequence ID" value="OGC47182.1"/>
    <property type="molecule type" value="Genomic_DNA"/>
</dbReference>
<dbReference type="Pfam" id="PF08241">
    <property type="entry name" value="Methyltransf_11"/>
    <property type="match status" value="1"/>
</dbReference>
<evidence type="ECO:0000259" key="1">
    <source>
        <dbReference type="Pfam" id="PF08241"/>
    </source>
</evidence>
<dbReference type="CDD" id="cd02440">
    <property type="entry name" value="AdoMet_MTases"/>
    <property type="match status" value="1"/>
</dbReference>
<reference evidence="2 3" key="1">
    <citation type="journal article" date="2016" name="Nat. Commun.">
        <title>Thousands of microbial genomes shed light on interconnected biogeochemical processes in an aquifer system.</title>
        <authorList>
            <person name="Anantharaman K."/>
            <person name="Brown C.T."/>
            <person name="Hug L.A."/>
            <person name="Sharon I."/>
            <person name="Castelle C.J."/>
            <person name="Probst A.J."/>
            <person name="Thomas B.C."/>
            <person name="Singh A."/>
            <person name="Wilkins M.J."/>
            <person name="Karaoz U."/>
            <person name="Brodie E.L."/>
            <person name="Williams K.H."/>
            <person name="Hubbard S.S."/>
            <person name="Banfield J.F."/>
        </authorList>
    </citation>
    <scope>NUCLEOTIDE SEQUENCE [LARGE SCALE GENOMIC DNA]</scope>
</reference>
<proteinExistence type="predicted"/>
<dbReference type="PANTHER" id="PTHR43591:SF24">
    <property type="entry name" value="2-METHOXY-6-POLYPRENYL-1,4-BENZOQUINOL METHYLASE, MITOCHONDRIAL"/>
    <property type="match status" value="1"/>
</dbReference>